<proteinExistence type="inferred from homology"/>
<organism evidence="9 10">
    <name type="scientific">Aureobasidium pullulans</name>
    <name type="common">Black yeast</name>
    <name type="synonym">Pullularia pullulans</name>
    <dbReference type="NCBI Taxonomy" id="5580"/>
    <lineage>
        <taxon>Eukaryota</taxon>
        <taxon>Fungi</taxon>
        <taxon>Dikarya</taxon>
        <taxon>Ascomycota</taxon>
        <taxon>Pezizomycotina</taxon>
        <taxon>Dothideomycetes</taxon>
        <taxon>Dothideomycetidae</taxon>
        <taxon>Dothideales</taxon>
        <taxon>Saccotheciaceae</taxon>
        <taxon>Aureobasidium</taxon>
    </lineage>
</organism>
<dbReference type="Gene3D" id="3.40.50.1820">
    <property type="entry name" value="alpha/beta hydrolase"/>
    <property type="match status" value="1"/>
</dbReference>
<dbReference type="GO" id="GO:0046274">
    <property type="term" value="P:lignin catabolic process"/>
    <property type="evidence" value="ECO:0007669"/>
    <property type="project" value="UniProtKB-KW"/>
</dbReference>
<sequence length="410" mass="44779">MAKLLTVSSVTLVYTGRVTDDELHAIVQLYNSRDTGLTKRPDNCPKIPRDATHYNPKLPDPFRFANGRPVKTISDFVCRQREVNELFQNLELGTKPGKPDAVSGSISGGNLTITATVNDKTVSFIPTIRYPLNGTAPYPAIIAFGSLTIPAPSGVAIIAYNNDEIGAQINQSSRGQGKFFELYPDKTANGAMTAWAWGVSRIIDVLETLPSTNIDPRKIAVTGCSRDGKGALVAGALDSRIVLTIPQESGSGGTACWRLSDYENHNGTTQTASEIVQENVWFASQFDEFANTTVNTLPFDHHMLAGLVAPRGLLVIDNIGYEWLGPWSSYGCMKTGRKIYQALGAPDHLGYSMSPSHAHCSFPSCQTPELQAFVDKFLFDKAADTAFFEPSGNITFDDEQWVDWVTPKLY</sequence>
<evidence type="ECO:0000256" key="7">
    <source>
        <dbReference type="ARBA" id="ARBA00026105"/>
    </source>
</evidence>
<feature type="domain" description="4-O-methyl-glucuronoyl methylesterase-like" evidence="8">
    <location>
        <begin position="113"/>
        <end position="344"/>
    </location>
</feature>
<reference evidence="9 10" key="1">
    <citation type="submission" date="2018-10" db="EMBL/GenBank/DDBJ databases">
        <title>Fifty Aureobasidium pullulans genomes reveal a recombining polyextremotolerant generalist.</title>
        <authorList>
            <person name="Gostincar C."/>
            <person name="Turk M."/>
            <person name="Zajc J."/>
            <person name="Gunde-Cimerman N."/>
        </authorList>
    </citation>
    <scope>NUCLEOTIDE SEQUENCE [LARGE SCALE GENOMIC DNA]</scope>
    <source>
        <strain evidence="9 10">EXF-11318</strain>
    </source>
</reference>
<evidence type="ECO:0000256" key="6">
    <source>
        <dbReference type="ARBA" id="ARBA00024511"/>
    </source>
</evidence>
<evidence type="ECO:0000256" key="3">
    <source>
        <dbReference type="ARBA" id="ARBA00022729"/>
    </source>
</evidence>
<keyword evidence="3" id="KW-0732">Signal</keyword>
<comment type="similarity">
    <text evidence="1">Belongs to the carbohydrate esterase 15 (CE15) family.</text>
</comment>
<dbReference type="Pfam" id="PF22244">
    <property type="entry name" value="GCE_fung"/>
    <property type="match status" value="1"/>
</dbReference>
<dbReference type="EC" id="3.1.1.117" evidence="7"/>
<dbReference type="InterPro" id="IPR054579">
    <property type="entry name" value="GCE-like_dom"/>
</dbReference>
<evidence type="ECO:0000256" key="2">
    <source>
        <dbReference type="ARBA" id="ARBA00022487"/>
    </source>
</evidence>
<evidence type="ECO:0000256" key="1">
    <source>
        <dbReference type="ARBA" id="ARBA00010092"/>
    </source>
</evidence>
<dbReference type="Proteomes" id="UP000308014">
    <property type="component" value="Unassembled WGS sequence"/>
</dbReference>
<keyword evidence="5" id="KW-0439">Lignin degradation</keyword>
<protein>
    <recommendedName>
        <fullName evidence="7">(4-O-methyl)-D-glucuronate--lignin esterase</fullName>
        <ecNumber evidence="7">3.1.1.117</ecNumber>
    </recommendedName>
</protein>
<evidence type="ECO:0000313" key="9">
    <source>
        <dbReference type="EMBL" id="THW11405.1"/>
    </source>
</evidence>
<dbReference type="EMBL" id="QZAJ01000340">
    <property type="protein sequence ID" value="THW11405.1"/>
    <property type="molecule type" value="Genomic_DNA"/>
</dbReference>
<dbReference type="AlphaFoldDB" id="A0A4S8VIC1"/>
<keyword evidence="2" id="KW-0719">Serine esterase</keyword>
<evidence type="ECO:0000313" key="10">
    <source>
        <dbReference type="Proteomes" id="UP000308014"/>
    </source>
</evidence>
<accession>A0A4S8VIC1</accession>
<evidence type="ECO:0000256" key="5">
    <source>
        <dbReference type="ARBA" id="ARBA00023185"/>
    </source>
</evidence>
<gene>
    <name evidence="9" type="ORF">D6D24_07237</name>
</gene>
<comment type="caution">
    <text evidence="9">The sequence shown here is derived from an EMBL/GenBank/DDBJ whole genome shotgun (WGS) entry which is preliminary data.</text>
</comment>
<dbReference type="SUPFAM" id="SSF53474">
    <property type="entry name" value="alpha/beta-Hydrolases"/>
    <property type="match status" value="1"/>
</dbReference>
<keyword evidence="4" id="KW-0378">Hydrolase</keyword>
<evidence type="ECO:0000256" key="4">
    <source>
        <dbReference type="ARBA" id="ARBA00022801"/>
    </source>
</evidence>
<evidence type="ECO:0000259" key="8">
    <source>
        <dbReference type="Pfam" id="PF22244"/>
    </source>
</evidence>
<name>A0A4S8VIC1_AURPU</name>
<dbReference type="InterPro" id="IPR029058">
    <property type="entry name" value="AB_hydrolase_fold"/>
</dbReference>
<comment type="catalytic activity">
    <reaction evidence="6">
        <text>a 4-O-methyl-alpha-D-glucuronosyl ester derivative + H2O = 4-O-methyl-alpha-D-glucuronate derivative + an alcohol + H(+)</text>
        <dbReference type="Rhea" id="RHEA:67452"/>
        <dbReference type="ChEBI" id="CHEBI:15377"/>
        <dbReference type="ChEBI" id="CHEBI:15378"/>
        <dbReference type="ChEBI" id="CHEBI:30879"/>
        <dbReference type="ChEBI" id="CHEBI:171667"/>
        <dbReference type="ChEBI" id="CHEBI:171668"/>
        <dbReference type="EC" id="3.1.1.117"/>
    </reaction>
    <physiologicalReaction direction="left-to-right" evidence="6">
        <dbReference type="Rhea" id="RHEA:67453"/>
    </physiologicalReaction>
</comment>
<dbReference type="GO" id="GO:0052689">
    <property type="term" value="F:carboxylic ester hydrolase activity"/>
    <property type="evidence" value="ECO:0007669"/>
    <property type="project" value="UniProtKB-KW"/>
</dbReference>